<sequence length="263" mass="29119">MGRARSNRNIIGKAIPETQEDRERSGDATADKVTDEEVFQETIDPTTDLRNQLNGNAQDARIGLEKKRMERGDHASGQQTTPVVDPQLQAVVSTIVATLAQNHTVLNALMPRIGENTTPPPPPPQPLVMKVGNDKGVEAQDTSSSHSHPASLLRARPTLARGKVSTFNRLGDTYRRQVSERMTGWIGGREPSSPRESLGSVSRTADRSRLDKGKGKLHKGDANITYIKLIIFNYLSYDTNITYIKFFLKLRIVGVFGPKFFLK</sequence>
<feature type="region of interest" description="Disordered" evidence="1">
    <location>
        <begin position="1"/>
        <end position="38"/>
    </location>
</feature>
<proteinExistence type="predicted"/>
<feature type="compositionally biased region" description="Basic and acidic residues" evidence="1">
    <location>
        <begin position="204"/>
        <end position="216"/>
    </location>
</feature>
<feature type="region of interest" description="Disordered" evidence="1">
    <location>
        <begin position="181"/>
        <end position="216"/>
    </location>
</feature>
<evidence type="ECO:0000313" key="2">
    <source>
        <dbReference type="EMBL" id="CAH9114112.1"/>
    </source>
</evidence>
<protein>
    <submittedName>
        <fullName evidence="2">Uncharacterized protein</fullName>
    </submittedName>
</protein>
<feature type="compositionally biased region" description="Basic and acidic residues" evidence="1">
    <location>
        <begin position="19"/>
        <end position="35"/>
    </location>
</feature>
<comment type="caution">
    <text evidence="2">The sequence shown here is derived from an EMBL/GenBank/DDBJ whole genome shotgun (WGS) entry which is preliminary data.</text>
</comment>
<dbReference type="EMBL" id="CAMAPE010000062">
    <property type="protein sequence ID" value="CAH9114112.1"/>
    <property type="molecule type" value="Genomic_DNA"/>
</dbReference>
<evidence type="ECO:0000313" key="3">
    <source>
        <dbReference type="Proteomes" id="UP001152484"/>
    </source>
</evidence>
<evidence type="ECO:0000256" key="1">
    <source>
        <dbReference type="SAM" id="MobiDB-lite"/>
    </source>
</evidence>
<organism evidence="2 3">
    <name type="scientific">Cuscuta europaea</name>
    <name type="common">European dodder</name>
    <dbReference type="NCBI Taxonomy" id="41803"/>
    <lineage>
        <taxon>Eukaryota</taxon>
        <taxon>Viridiplantae</taxon>
        <taxon>Streptophyta</taxon>
        <taxon>Embryophyta</taxon>
        <taxon>Tracheophyta</taxon>
        <taxon>Spermatophyta</taxon>
        <taxon>Magnoliopsida</taxon>
        <taxon>eudicotyledons</taxon>
        <taxon>Gunneridae</taxon>
        <taxon>Pentapetalae</taxon>
        <taxon>asterids</taxon>
        <taxon>lamiids</taxon>
        <taxon>Solanales</taxon>
        <taxon>Convolvulaceae</taxon>
        <taxon>Cuscuteae</taxon>
        <taxon>Cuscuta</taxon>
        <taxon>Cuscuta subgen. Cuscuta</taxon>
    </lineage>
</organism>
<gene>
    <name evidence="2" type="ORF">CEURO_LOCUS20272</name>
</gene>
<dbReference type="Proteomes" id="UP001152484">
    <property type="component" value="Unassembled WGS sequence"/>
</dbReference>
<keyword evidence="3" id="KW-1185">Reference proteome</keyword>
<accession>A0A9P0ZW01</accession>
<reference evidence="2" key="1">
    <citation type="submission" date="2022-07" db="EMBL/GenBank/DDBJ databases">
        <authorList>
            <person name="Macas J."/>
            <person name="Novak P."/>
            <person name="Neumann P."/>
        </authorList>
    </citation>
    <scope>NUCLEOTIDE SEQUENCE</scope>
</reference>
<feature type="region of interest" description="Disordered" evidence="1">
    <location>
        <begin position="137"/>
        <end position="157"/>
    </location>
</feature>
<dbReference type="AlphaFoldDB" id="A0A9P0ZW01"/>
<name>A0A9P0ZW01_CUSEU</name>